<evidence type="ECO:0000256" key="3">
    <source>
        <dbReference type="ARBA" id="ARBA00009595"/>
    </source>
</evidence>
<dbReference type="EC" id="3.6.1.22" evidence="4"/>
<comment type="caution">
    <text evidence="11">The sequence shown here is derived from an EMBL/GenBank/DDBJ whole genome shotgun (WGS) entry which is preliminary data.</text>
</comment>
<keyword evidence="5" id="KW-0479">Metal-binding</keyword>
<protein>
    <recommendedName>
        <fullName evidence="4">NAD(+) diphosphatase</fullName>
        <ecNumber evidence="4">3.6.1.22</ecNumber>
    </recommendedName>
</protein>
<dbReference type="NCBIfam" id="NF001299">
    <property type="entry name" value="PRK00241.1"/>
    <property type="match status" value="1"/>
</dbReference>
<dbReference type="InterPro" id="IPR050241">
    <property type="entry name" value="NAD-cap_RNA_hydrolase_NudC"/>
</dbReference>
<dbReference type="InterPro" id="IPR000086">
    <property type="entry name" value="NUDIX_hydrolase_dom"/>
</dbReference>
<dbReference type="Pfam" id="PF00293">
    <property type="entry name" value="NUDIX"/>
    <property type="match status" value="1"/>
</dbReference>
<organism evidence="11 12">
    <name type="scientific">Demequina litoralis</name>
    <dbReference type="NCBI Taxonomy" id="3051660"/>
    <lineage>
        <taxon>Bacteria</taxon>
        <taxon>Bacillati</taxon>
        <taxon>Actinomycetota</taxon>
        <taxon>Actinomycetes</taxon>
        <taxon>Micrococcales</taxon>
        <taxon>Demequinaceae</taxon>
        <taxon>Demequina</taxon>
    </lineage>
</organism>
<evidence type="ECO:0000256" key="7">
    <source>
        <dbReference type="ARBA" id="ARBA00022842"/>
    </source>
</evidence>
<dbReference type="PANTHER" id="PTHR42904:SF6">
    <property type="entry name" value="NAD-CAPPED RNA HYDROLASE NUDT12"/>
    <property type="match status" value="1"/>
</dbReference>
<dbReference type="InterPro" id="IPR020084">
    <property type="entry name" value="NUDIX_hydrolase_CS"/>
</dbReference>
<dbReference type="PROSITE" id="PS00893">
    <property type="entry name" value="NUDIX_BOX"/>
    <property type="match status" value="1"/>
</dbReference>
<sequence length="308" mass="33937">MRTPWPLDLASRVDRAAERRELVDLETCDAIVVRDGRVLAADGRVVELAPEAQPPAALRIYLGRDGDRDLAALVPVDPGFGADDDGIGGDRMRGLRDLLAGFWDRGADGEREHELATTAVAIANWHATHPRCALCGEETVPTLGGWVRRCERDGRDHYPRTDPAIIVAITDPEDRLLLAHAAHWSPRRFSHLAGYVEPGETFEQAVHREVHEESGLALAALEYLGSQPWPFPASVMVAFRAMTDRPEDLRLDMDEISEARFVARDEIAALILAGEVVLAPKGSVARRMLEDWYGGALPEPRRDGPVDV</sequence>
<keyword evidence="6 11" id="KW-0378">Hydrolase</keyword>
<evidence type="ECO:0000256" key="6">
    <source>
        <dbReference type="ARBA" id="ARBA00022801"/>
    </source>
</evidence>
<comment type="cofactor">
    <cofactor evidence="2">
        <name>Zn(2+)</name>
        <dbReference type="ChEBI" id="CHEBI:29105"/>
    </cofactor>
</comment>
<evidence type="ECO:0000256" key="5">
    <source>
        <dbReference type="ARBA" id="ARBA00022723"/>
    </source>
</evidence>
<dbReference type="SUPFAM" id="SSF55811">
    <property type="entry name" value="Nudix"/>
    <property type="match status" value="1"/>
</dbReference>
<dbReference type="InterPro" id="IPR015797">
    <property type="entry name" value="NUDIX_hydrolase-like_dom_sf"/>
</dbReference>
<name>A0ABT8G796_9MICO</name>
<feature type="domain" description="Nudix hydrolase" evidence="10">
    <location>
        <begin position="159"/>
        <end position="284"/>
    </location>
</feature>
<dbReference type="Proteomes" id="UP001172728">
    <property type="component" value="Unassembled WGS sequence"/>
</dbReference>
<reference evidence="11" key="1">
    <citation type="submission" date="2023-06" db="EMBL/GenBank/DDBJ databases">
        <title>Sysu t00192.</title>
        <authorList>
            <person name="Gao L."/>
            <person name="Fang B.-Z."/>
            <person name="Li W.-J."/>
        </authorList>
    </citation>
    <scope>NUCLEOTIDE SEQUENCE</scope>
    <source>
        <strain evidence="11">SYSU T00192</strain>
    </source>
</reference>
<keyword evidence="12" id="KW-1185">Reference proteome</keyword>
<comment type="similarity">
    <text evidence="3">Belongs to the Nudix hydrolase family. NudC subfamily.</text>
</comment>
<dbReference type="Gene3D" id="3.90.79.10">
    <property type="entry name" value="Nucleoside Triphosphate Pyrophosphohydrolase"/>
    <property type="match status" value="1"/>
</dbReference>
<dbReference type="Pfam" id="PF09297">
    <property type="entry name" value="Zn_ribbon_NUD"/>
    <property type="match status" value="1"/>
</dbReference>
<evidence type="ECO:0000256" key="2">
    <source>
        <dbReference type="ARBA" id="ARBA00001947"/>
    </source>
</evidence>
<evidence type="ECO:0000259" key="10">
    <source>
        <dbReference type="PROSITE" id="PS51462"/>
    </source>
</evidence>
<dbReference type="InterPro" id="IPR049734">
    <property type="entry name" value="NudC-like_C"/>
</dbReference>
<keyword evidence="7" id="KW-0460">Magnesium</keyword>
<proteinExistence type="inferred from homology"/>
<comment type="catalytic activity">
    <reaction evidence="9">
        <text>a 5'-end NAD(+)-phospho-ribonucleoside in mRNA + H2O = a 5'-end phospho-adenosine-phospho-ribonucleoside in mRNA + beta-nicotinamide D-ribonucleotide + 2 H(+)</text>
        <dbReference type="Rhea" id="RHEA:60876"/>
        <dbReference type="Rhea" id="RHEA-COMP:15698"/>
        <dbReference type="Rhea" id="RHEA-COMP:15719"/>
        <dbReference type="ChEBI" id="CHEBI:14649"/>
        <dbReference type="ChEBI" id="CHEBI:15377"/>
        <dbReference type="ChEBI" id="CHEBI:15378"/>
        <dbReference type="ChEBI" id="CHEBI:144029"/>
        <dbReference type="ChEBI" id="CHEBI:144051"/>
    </reaction>
    <physiologicalReaction direction="left-to-right" evidence="9">
        <dbReference type="Rhea" id="RHEA:60877"/>
    </physiologicalReaction>
</comment>
<dbReference type="InterPro" id="IPR015376">
    <property type="entry name" value="Znr_NADH_PPase"/>
</dbReference>
<evidence type="ECO:0000256" key="4">
    <source>
        <dbReference type="ARBA" id="ARBA00012381"/>
    </source>
</evidence>
<dbReference type="PANTHER" id="PTHR42904">
    <property type="entry name" value="NUDIX HYDROLASE, NUDC SUBFAMILY"/>
    <property type="match status" value="1"/>
</dbReference>
<dbReference type="Gene3D" id="3.90.79.20">
    <property type="match status" value="1"/>
</dbReference>
<evidence type="ECO:0000256" key="8">
    <source>
        <dbReference type="ARBA" id="ARBA00023027"/>
    </source>
</evidence>
<comment type="cofactor">
    <cofactor evidence="1">
        <name>Mg(2+)</name>
        <dbReference type="ChEBI" id="CHEBI:18420"/>
    </cofactor>
</comment>
<evidence type="ECO:0000256" key="9">
    <source>
        <dbReference type="ARBA" id="ARBA00023679"/>
    </source>
</evidence>
<evidence type="ECO:0000313" key="11">
    <source>
        <dbReference type="EMBL" id="MDN4474942.1"/>
    </source>
</evidence>
<evidence type="ECO:0000256" key="1">
    <source>
        <dbReference type="ARBA" id="ARBA00001946"/>
    </source>
</evidence>
<dbReference type="RefSeq" id="WP_301131376.1">
    <property type="nucleotide sequence ID" value="NZ_JAUHPW010000002.1"/>
</dbReference>
<evidence type="ECO:0000313" key="12">
    <source>
        <dbReference type="Proteomes" id="UP001172728"/>
    </source>
</evidence>
<gene>
    <name evidence="11" type="primary">nudC</name>
    <name evidence="11" type="ORF">QQX09_03620</name>
</gene>
<dbReference type="CDD" id="cd03429">
    <property type="entry name" value="NUDIX_NADH_pyrophosphatase_Nudt13"/>
    <property type="match status" value="1"/>
</dbReference>
<dbReference type="EMBL" id="JAUHPW010000002">
    <property type="protein sequence ID" value="MDN4474942.1"/>
    <property type="molecule type" value="Genomic_DNA"/>
</dbReference>
<accession>A0ABT8G796</accession>
<keyword evidence="8" id="KW-0520">NAD</keyword>
<dbReference type="PROSITE" id="PS51462">
    <property type="entry name" value="NUDIX"/>
    <property type="match status" value="1"/>
</dbReference>
<dbReference type="GO" id="GO:0016787">
    <property type="term" value="F:hydrolase activity"/>
    <property type="evidence" value="ECO:0007669"/>
    <property type="project" value="UniProtKB-KW"/>
</dbReference>